<keyword evidence="3" id="KW-1185">Reference proteome</keyword>
<sequence length="229" mass="24405">MIFILALIGVALAVLIFNHDSGMSFGLANDEFASLVYLGLFAAVIGAGVVGAHRNIGEMVKNLVIWTVIILGFVTGYLYQDQARDMVLRVAGGLAPGRPVMVADETGTAVAIHKSMNGHFEAAGKVNGQPVNFLIDTGATSIALSHDDAIRIGFRDEDLSYSLVISTANGQANAAAVRLDRVEIGSIERTGLRAMVAEPGQLEQSLLGMNFISSLSAFEMRRNEVILRD</sequence>
<dbReference type="Gene3D" id="2.40.70.10">
    <property type="entry name" value="Acid Proteases"/>
    <property type="match status" value="1"/>
</dbReference>
<accession>A0A1C1YWH2</accession>
<dbReference type="GO" id="GO:0006508">
    <property type="term" value="P:proteolysis"/>
    <property type="evidence" value="ECO:0007669"/>
    <property type="project" value="InterPro"/>
</dbReference>
<keyword evidence="1" id="KW-0472">Membrane</keyword>
<gene>
    <name evidence="2" type="ORF">AWJ14_03690</name>
</gene>
<evidence type="ECO:0008006" key="4">
    <source>
        <dbReference type="Google" id="ProtNLM"/>
    </source>
</evidence>
<dbReference type="STRING" id="1480615.AWJ14_03690"/>
<dbReference type="PROSITE" id="PS00141">
    <property type="entry name" value="ASP_PROTEASE"/>
    <property type="match status" value="1"/>
</dbReference>
<dbReference type="InterPro" id="IPR001969">
    <property type="entry name" value="Aspartic_peptidase_AS"/>
</dbReference>
<keyword evidence="1" id="KW-1133">Transmembrane helix</keyword>
<dbReference type="NCBIfam" id="TIGR02281">
    <property type="entry name" value="clan_AA_DTGA"/>
    <property type="match status" value="1"/>
</dbReference>
<dbReference type="EMBL" id="LQZT01000012">
    <property type="protein sequence ID" value="OCW57903.1"/>
    <property type="molecule type" value="Genomic_DNA"/>
</dbReference>
<comment type="caution">
    <text evidence="2">The sequence shown here is derived from an EMBL/GenBank/DDBJ whole genome shotgun (WGS) entry which is preliminary data.</text>
</comment>
<protein>
    <recommendedName>
        <fullName evidence="4">Aspartic protease</fullName>
    </recommendedName>
</protein>
<dbReference type="Pfam" id="PF13975">
    <property type="entry name" value="gag-asp_proteas"/>
    <property type="match status" value="1"/>
</dbReference>
<dbReference type="CDD" id="cd05483">
    <property type="entry name" value="retropepsin_like_bacteria"/>
    <property type="match status" value="1"/>
</dbReference>
<feature type="transmembrane region" description="Helical" evidence="1">
    <location>
        <begin position="63"/>
        <end position="79"/>
    </location>
</feature>
<dbReference type="GO" id="GO:0004190">
    <property type="term" value="F:aspartic-type endopeptidase activity"/>
    <property type="evidence" value="ECO:0007669"/>
    <property type="project" value="InterPro"/>
</dbReference>
<dbReference type="AlphaFoldDB" id="A0A1C1YWH2"/>
<name>A0A1C1YWH2_9HYPH</name>
<dbReference type="Proteomes" id="UP000094795">
    <property type="component" value="Unassembled WGS sequence"/>
</dbReference>
<keyword evidence="1" id="KW-0812">Transmembrane</keyword>
<reference evidence="2 3" key="1">
    <citation type="submission" date="2015-12" db="EMBL/GenBank/DDBJ databases">
        <authorList>
            <person name="Shamseldin A."/>
            <person name="Moawad H."/>
            <person name="Abd El-Rahim W.M."/>
            <person name="Sadowsky M.J."/>
        </authorList>
    </citation>
    <scope>NUCLEOTIDE SEQUENCE [LARGE SCALE GENOMIC DNA]</scope>
    <source>
        <strain evidence="2 3">JC234</strain>
    </source>
</reference>
<feature type="transmembrane region" description="Helical" evidence="1">
    <location>
        <begin position="32"/>
        <end position="51"/>
    </location>
</feature>
<dbReference type="OrthoDB" id="7595324at2"/>
<dbReference type="InterPro" id="IPR011969">
    <property type="entry name" value="Clan_AA_Asp_peptidase_C"/>
</dbReference>
<dbReference type="SUPFAM" id="SSF50630">
    <property type="entry name" value="Acid proteases"/>
    <property type="match status" value="1"/>
</dbReference>
<proteinExistence type="predicted"/>
<evidence type="ECO:0000313" key="3">
    <source>
        <dbReference type="Proteomes" id="UP000094795"/>
    </source>
</evidence>
<dbReference type="RefSeq" id="WP_066178275.1">
    <property type="nucleotide sequence ID" value="NZ_LQZT01000012.1"/>
</dbReference>
<dbReference type="InterPro" id="IPR034122">
    <property type="entry name" value="Retropepsin-like_bacterial"/>
</dbReference>
<evidence type="ECO:0000256" key="1">
    <source>
        <dbReference type="SAM" id="Phobius"/>
    </source>
</evidence>
<evidence type="ECO:0000313" key="2">
    <source>
        <dbReference type="EMBL" id="OCW57903.1"/>
    </source>
</evidence>
<dbReference type="InterPro" id="IPR021109">
    <property type="entry name" value="Peptidase_aspartic_dom_sf"/>
</dbReference>
<organism evidence="2 3">
    <name type="scientific">Hoeflea olei</name>
    <dbReference type="NCBI Taxonomy" id="1480615"/>
    <lineage>
        <taxon>Bacteria</taxon>
        <taxon>Pseudomonadati</taxon>
        <taxon>Pseudomonadota</taxon>
        <taxon>Alphaproteobacteria</taxon>
        <taxon>Hyphomicrobiales</taxon>
        <taxon>Rhizobiaceae</taxon>
        <taxon>Hoeflea</taxon>
    </lineage>
</organism>